<dbReference type="InterPro" id="IPR000485">
    <property type="entry name" value="AsnC-type_HTH_dom"/>
</dbReference>
<protein>
    <submittedName>
        <fullName evidence="6">Lrp/AsnC family transcriptional regulator</fullName>
    </submittedName>
</protein>
<keyword evidence="4" id="KW-0804">Transcription</keyword>
<name>A0A4R5L1T5_9BURK</name>
<dbReference type="PANTHER" id="PTHR30154">
    <property type="entry name" value="LEUCINE-RESPONSIVE REGULATORY PROTEIN"/>
    <property type="match status" value="1"/>
</dbReference>
<proteinExistence type="predicted"/>
<dbReference type="GO" id="GO:0043200">
    <property type="term" value="P:response to amino acid"/>
    <property type="evidence" value="ECO:0007669"/>
    <property type="project" value="TreeGrafter"/>
</dbReference>
<evidence type="ECO:0000313" key="7">
    <source>
        <dbReference type="Proteomes" id="UP000295606"/>
    </source>
</evidence>
<evidence type="ECO:0000256" key="3">
    <source>
        <dbReference type="ARBA" id="ARBA00023159"/>
    </source>
</evidence>
<dbReference type="AlphaFoldDB" id="A0A4R5L1T5"/>
<dbReference type="PROSITE" id="PS50956">
    <property type="entry name" value="HTH_ASNC_2"/>
    <property type="match status" value="1"/>
</dbReference>
<feature type="domain" description="HTH asnC-type" evidence="5">
    <location>
        <begin position="20"/>
        <end position="81"/>
    </location>
</feature>
<dbReference type="InterPro" id="IPR019888">
    <property type="entry name" value="Tscrpt_reg_AsnC-like"/>
</dbReference>
<dbReference type="Pfam" id="PF13412">
    <property type="entry name" value="HTH_24"/>
    <property type="match status" value="1"/>
</dbReference>
<dbReference type="InterPro" id="IPR036390">
    <property type="entry name" value="WH_DNA-bd_sf"/>
</dbReference>
<dbReference type="PANTHER" id="PTHR30154:SF0">
    <property type="entry name" value="LEUCINE-RESPONSIVE REGULATORY PROTEIN"/>
    <property type="match status" value="1"/>
</dbReference>
<keyword evidence="3" id="KW-0010">Activator</keyword>
<dbReference type="GO" id="GO:0043565">
    <property type="term" value="F:sequence-specific DNA binding"/>
    <property type="evidence" value="ECO:0007669"/>
    <property type="project" value="InterPro"/>
</dbReference>
<dbReference type="CDD" id="cd00090">
    <property type="entry name" value="HTH_ARSR"/>
    <property type="match status" value="1"/>
</dbReference>
<evidence type="ECO:0000259" key="5">
    <source>
        <dbReference type="PROSITE" id="PS50956"/>
    </source>
</evidence>
<dbReference type="Pfam" id="PF01037">
    <property type="entry name" value="AsnC_trans_reg"/>
    <property type="match status" value="1"/>
</dbReference>
<dbReference type="PRINTS" id="PR00033">
    <property type="entry name" value="HTHASNC"/>
</dbReference>
<dbReference type="InterPro" id="IPR019887">
    <property type="entry name" value="Tscrpt_reg_AsnC/Lrp_C"/>
</dbReference>
<dbReference type="SMART" id="SM00344">
    <property type="entry name" value="HTH_ASNC"/>
    <property type="match status" value="1"/>
</dbReference>
<dbReference type="InterPro" id="IPR011008">
    <property type="entry name" value="Dimeric_a/b-barrel"/>
</dbReference>
<evidence type="ECO:0000256" key="2">
    <source>
        <dbReference type="ARBA" id="ARBA00023125"/>
    </source>
</evidence>
<keyword evidence="1" id="KW-0805">Transcription regulation</keyword>
<dbReference type="GO" id="GO:0006355">
    <property type="term" value="P:regulation of DNA-templated transcription"/>
    <property type="evidence" value="ECO:0007669"/>
    <property type="project" value="UniProtKB-ARBA"/>
</dbReference>
<dbReference type="SUPFAM" id="SSF46785">
    <property type="entry name" value="Winged helix' DNA-binding domain"/>
    <property type="match status" value="1"/>
</dbReference>
<dbReference type="Proteomes" id="UP000295606">
    <property type="component" value="Unassembled WGS sequence"/>
</dbReference>
<dbReference type="InterPro" id="IPR036388">
    <property type="entry name" value="WH-like_DNA-bd_sf"/>
</dbReference>
<dbReference type="Gene3D" id="1.10.10.10">
    <property type="entry name" value="Winged helix-like DNA-binding domain superfamily/Winged helix DNA-binding domain"/>
    <property type="match status" value="1"/>
</dbReference>
<dbReference type="EMBL" id="SMOD01000109">
    <property type="protein sequence ID" value="TDG01496.1"/>
    <property type="molecule type" value="Genomic_DNA"/>
</dbReference>
<sequence length="169" mass="18141">MSAMKLIAHPVAAQKGIAALDSVDRAILRHLQQDASLSIVSLAAKVKRSAPACLRRVKRLKETGLIRRVVALLDAKAIGAGMFAVIGIVLDGSTPEAFAAFEKAAQKVSGCVTCYAVSGQFDYILLVRARGNESFNRLHAAQLLHLPGVRELRSFKVLKEVLSTQAIPL</sequence>
<gene>
    <name evidence="6" type="ORF">E1N52_43005</name>
</gene>
<organism evidence="6 7">
    <name type="scientific">Paraburkholderia guartelaensis</name>
    <dbReference type="NCBI Taxonomy" id="2546446"/>
    <lineage>
        <taxon>Bacteria</taxon>
        <taxon>Pseudomonadati</taxon>
        <taxon>Pseudomonadota</taxon>
        <taxon>Betaproteobacteria</taxon>
        <taxon>Burkholderiales</taxon>
        <taxon>Burkholderiaceae</taxon>
        <taxon>Paraburkholderia</taxon>
    </lineage>
</organism>
<comment type="caution">
    <text evidence="6">The sequence shown here is derived from an EMBL/GenBank/DDBJ whole genome shotgun (WGS) entry which is preliminary data.</text>
</comment>
<evidence type="ECO:0000256" key="4">
    <source>
        <dbReference type="ARBA" id="ARBA00023163"/>
    </source>
</evidence>
<dbReference type="GO" id="GO:0005829">
    <property type="term" value="C:cytosol"/>
    <property type="evidence" value="ECO:0007669"/>
    <property type="project" value="TreeGrafter"/>
</dbReference>
<keyword evidence="2" id="KW-0238">DNA-binding</keyword>
<dbReference type="SUPFAM" id="SSF54909">
    <property type="entry name" value="Dimeric alpha+beta barrel"/>
    <property type="match status" value="1"/>
</dbReference>
<evidence type="ECO:0000256" key="1">
    <source>
        <dbReference type="ARBA" id="ARBA00023015"/>
    </source>
</evidence>
<dbReference type="Gene3D" id="3.30.70.920">
    <property type="match status" value="1"/>
</dbReference>
<evidence type="ECO:0000313" key="6">
    <source>
        <dbReference type="EMBL" id="TDG01496.1"/>
    </source>
</evidence>
<reference evidence="6 7" key="1">
    <citation type="submission" date="2019-03" db="EMBL/GenBank/DDBJ databases">
        <title>Paraburkholderia sp. isolated from native Mimosa gymnas in Guartela State Park, Brazil.</title>
        <authorList>
            <person name="Paulitsch F."/>
            <person name="Hungria M."/>
            <person name="Delamuta J.R.M."/>
            <person name="Ribeiro R.A."/>
            <person name="Dall'Agnol R."/>
            <person name="Silva J.S.B."/>
        </authorList>
    </citation>
    <scope>NUCLEOTIDE SEQUENCE [LARGE SCALE GENOMIC DNA]</scope>
    <source>
        <strain evidence="6 7">CNPSo 3008</strain>
    </source>
</reference>
<accession>A0A4R5L1T5</accession>
<dbReference type="OrthoDB" id="9091488at2"/>
<dbReference type="InterPro" id="IPR011991">
    <property type="entry name" value="ArsR-like_HTH"/>
</dbReference>